<accession>A0ABS5V3X6</accession>
<evidence type="ECO:0000256" key="6">
    <source>
        <dbReference type="ARBA" id="ARBA00022827"/>
    </source>
</evidence>
<dbReference type="InterPro" id="IPR001709">
    <property type="entry name" value="Flavoprot_Pyr_Nucl_cyt_Rdtase"/>
</dbReference>
<evidence type="ECO:0000256" key="1">
    <source>
        <dbReference type="ARBA" id="ARBA00001974"/>
    </source>
</evidence>
<dbReference type="EC" id="1.18.1.2" evidence="3"/>
<comment type="caution">
    <text evidence="12">The sequence shown here is derived from an EMBL/GenBank/DDBJ whole genome shotgun (WGS) entry which is preliminary data.</text>
</comment>
<comment type="cofactor">
    <cofactor evidence="9">
        <name>[2Fe-2S] cluster</name>
        <dbReference type="ChEBI" id="CHEBI:190135"/>
    </cofactor>
</comment>
<dbReference type="InterPro" id="IPR017938">
    <property type="entry name" value="Riboflavin_synthase-like_b-brl"/>
</dbReference>
<dbReference type="Pfam" id="PF00970">
    <property type="entry name" value="FAD_binding_6"/>
    <property type="match status" value="1"/>
</dbReference>
<dbReference type="PANTHER" id="PTHR47878:SF1">
    <property type="entry name" value="FLAVODOXIN_FERREDOXIN--NADP REDUCTASE"/>
    <property type="match status" value="1"/>
</dbReference>
<keyword evidence="6" id="KW-0274">FAD</keyword>
<comment type="cofactor">
    <cofactor evidence="1">
        <name>FAD</name>
        <dbReference type="ChEBI" id="CHEBI:57692"/>
    </cofactor>
</comment>
<dbReference type="InterPro" id="IPR017927">
    <property type="entry name" value="FAD-bd_FR_type"/>
</dbReference>
<evidence type="ECO:0000256" key="3">
    <source>
        <dbReference type="ARBA" id="ARBA00013223"/>
    </source>
</evidence>
<dbReference type="SUPFAM" id="SSF63380">
    <property type="entry name" value="Riboflavin synthase domain-like"/>
    <property type="match status" value="1"/>
</dbReference>
<dbReference type="InterPro" id="IPR008333">
    <property type="entry name" value="Cbr1-like_FAD-bd_dom"/>
</dbReference>
<name>A0ABS5V3X6_9GAMM</name>
<dbReference type="Pfam" id="PF00175">
    <property type="entry name" value="NAD_binding_1"/>
    <property type="match status" value="1"/>
</dbReference>
<dbReference type="InterPro" id="IPR051930">
    <property type="entry name" value="FNR_type-1"/>
</dbReference>
<organism evidence="12 13">
    <name type="scientific">Shewanella jiangmenensis</name>
    <dbReference type="NCBI Taxonomy" id="2837387"/>
    <lineage>
        <taxon>Bacteria</taxon>
        <taxon>Pseudomonadati</taxon>
        <taxon>Pseudomonadota</taxon>
        <taxon>Gammaproteobacteria</taxon>
        <taxon>Alteromonadales</taxon>
        <taxon>Shewanellaceae</taxon>
        <taxon>Shewanella</taxon>
    </lineage>
</organism>
<evidence type="ECO:0000256" key="4">
    <source>
        <dbReference type="ARBA" id="ARBA00022630"/>
    </source>
</evidence>
<keyword evidence="5" id="KW-0547">Nucleotide-binding</keyword>
<evidence type="ECO:0000256" key="5">
    <source>
        <dbReference type="ARBA" id="ARBA00022741"/>
    </source>
</evidence>
<evidence type="ECO:0000256" key="8">
    <source>
        <dbReference type="ARBA" id="ARBA00023002"/>
    </source>
</evidence>
<keyword evidence="13" id="KW-1185">Reference proteome</keyword>
<feature type="domain" description="FAD-binding FR-type" evidence="11">
    <location>
        <begin position="1"/>
        <end position="99"/>
    </location>
</feature>
<evidence type="ECO:0000313" key="13">
    <source>
        <dbReference type="Proteomes" id="UP001195903"/>
    </source>
</evidence>
<dbReference type="Gene3D" id="2.40.30.10">
    <property type="entry name" value="Translation factors"/>
    <property type="match status" value="1"/>
</dbReference>
<dbReference type="RefSeq" id="WP_214506509.1">
    <property type="nucleotide sequence ID" value="NZ_JAHEPS010000002.1"/>
</dbReference>
<keyword evidence="4" id="KW-0285">Flavoprotein</keyword>
<dbReference type="InterPro" id="IPR001433">
    <property type="entry name" value="OxRdtase_FAD/NAD-bd"/>
</dbReference>
<dbReference type="PRINTS" id="PR00371">
    <property type="entry name" value="FPNCR"/>
</dbReference>
<dbReference type="PROSITE" id="PS51384">
    <property type="entry name" value="FAD_FR"/>
    <property type="match status" value="1"/>
</dbReference>
<evidence type="ECO:0000256" key="10">
    <source>
        <dbReference type="ARBA" id="ARBA00047776"/>
    </source>
</evidence>
<sequence>MWVTGEVVARRDWTDKLFSLRIKAQIAPFIAGQFIKLSLGGDEKRLARAYSLVNAPDDDCLEVLAVAVEDGQLSPKLQDLNTGDKLEVSASAAGFMTLNELPLAPRQGRKLWMLATGTAVGPFISMLRTAEPWQLFDHLVLVYGVRYAQDLAYLDELRALERSQPQFQLQLSVTREHCEHAMGVRIPDAIASGLLESRSGLLLTKEDSQVMICGNPDMVAESLRLLLERGLEKNLRRAPGQITLEKYW</sequence>
<evidence type="ECO:0000256" key="9">
    <source>
        <dbReference type="ARBA" id="ARBA00034078"/>
    </source>
</evidence>
<evidence type="ECO:0000256" key="2">
    <source>
        <dbReference type="ARBA" id="ARBA00008312"/>
    </source>
</evidence>
<proteinExistence type="inferred from homology"/>
<evidence type="ECO:0000259" key="11">
    <source>
        <dbReference type="PROSITE" id="PS51384"/>
    </source>
</evidence>
<comment type="similarity">
    <text evidence="2">Belongs to the ferredoxin--NADP reductase type 1 family.</text>
</comment>
<evidence type="ECO:0000313" key="12">
    <source>
        <dbReference type="EMBL" id="MBT1444316.1"/>
    </source>
</evidence>
<keyword evidence="7" id="KW-0521">NADP</keyword>
<dbReference type="Gene3D" id="3.40.50.80">
    <property type="entry name" value="Nucleotide-binding domain of ferredoxin-NADP reductase (FNR) module"/>
    <property type="match status" value="1"/>
</dbReference>
<dbReference type="CDD" id="cd06195">
    <property type="entry name" value="FNR1"/>
    <property type="match status" value="1"/>
</dbReference>
<reference evidence="12 13" key="1">
    <citation type="submission" date="2021-05" db="EMBL/GenBank/DDBJ databases">
        <title>Shewanella sp. JM162201.</title>
        <authorList>
            <person name="Xu S."/>
            <person name="Li A."/>
        </authorList>
    </citation>
    <scope>NUCLEOTIDE SEQUENCE [LARGE SCALE GENOMIC DNA]</scope>
    <source>
        <strain evidence="12 13">JM162201</strain>
    </source>
</reference>
<dbReference type="PRINTS" id="PR00410">
    <property type="entry name" value="PHEHYDRXLASE"/>
</dbReference>
<dbReference type="SUPFAM" id="SSF52343">
    <property type="entry name" value="Ferredoxin reductase-like, C-terminal NADP-linked domain"/>
    <property type="match status" value="1"/>
</dbReference>
<dbReference type="InterPro" id="IPR039261">
    <property type="entry name" value="FNR_nucleotide-bd"/>
</dbReference>
<dbReference type="Proteomes" id="UP001195903">
    <property type="component" value="Unassembled WGS sequence"/>
</dbReference>
<evidence type="ECO:0000256" key="7">
    <source>
        <dbReference type="ARBA" id="ARBA00022857"/>
    </source>
</evidence>
<dbReference type="PANTHER" id="PTHR47878">
    <property type="entry name" value="OXIDOREDUCTASE FAD/NAD(P)-BINDING DOMAIN PROTEIN"/>
    <property type="match status" value="1"/>
</dbReference>
<comment type="catalytic activity">
    <reaction evidence="10">
        <text>2 reduced [2Fe-2S]-[ferredoxin] + NADP(+) + H(+) = 2 oxidized [2Fe-2S]-[ferredoxin] + NADPH</text>
        <dbReference type="Rhea" id="RHEA:20125"/>
        <dbReference type="Rhea" id="RHEA-COMP:10000"/>
        <dbReference type="Rhea" id="RHEA-COMP:10001"/>
        <dbReference type="ChEBI" id="CHEBI:15378"/>
        <dbReference type="ChEBI" id="CHEBI:33737"/>
        <dbReference type="ChEBI" id="CHEBI:33738"/>
        <dbReference type="ChEBI" id="CHEBI:57783"/>
        <dbReference type="ChEBI" id="CHEBI:58349"/>
        <dbReference type="EC" id="1.18.1.2"/>
    </reaction>
</comment>
<keyword evidence="8" id="KW-0560">Oxidoreductase</keyword>
<dbReference type="InterPro" id="IPR033892">
    <property type="entry name" value="FNR_bac"/>
</dbReference>
<gene>
    <name evidence="12" type="ORF">KJI95_07225</name>
</gene>
<dbReference type="EMBL" id="JAHEPS010000002">
    <property type="protein sequence ID" value="MBT1444316.1"/>
    <property type="molecule type" value="Genomic_DNA"/>
</dbReference>
<protein>
    <recommendedName>
        <fullName evidence="3">ferredoxin--NADP(+) reductase</fullName>
        <ecNumber evidence="3">1.18.1.2</ecNumber>
    </recommendedName>
</protein>